<keyword evidence="11" id="KW-0055">Arginine biosynthesis</keyword>
<dbReference type="Gene3D" id="3.50.30.20">
    <property type="entry name" value="Carbamoyl-phosphate synthase small subunit, N-terminal domain"/>
    <property type="match status" value="1"/>
</dbReference>
<dbReference type="EC" id="6.3.5.5" evidence="11"/>
<gene>
    <name evidence="11 13" type="primary">carA</name>
    <name evidence="13" type="ORF">H8730_11150</name>
</gene>
<dbReference type="PROSITE" id="PS51273">
    <property type="entry name" value="GATASE_TYPE_1"/>
    <property type="match status" value="1"/>
</dbReference>
<dbReference type="PANTHER" id="PTHR43418:SF7">
    <property type="entry name" value="CARBAMOYL-PHOSPHATE SYNTHASE SMALL CHAIN"/>
    <property type="match status" value="1"/>
</dbReference>
<evidence type="ECO:0000259" key="12">
    <source>
        <dbReference type="SMART" id="SM01097"/>
    </source>
</evidence>
<dbReference type="PRINTS" id="PR00099">
    <property type="entry name" value="CPSGATASE"/>
</dbReference>
<keyword evidence="14" id="KW-1185">Reference proteome</keyword>
<feature type="active site" description="Nucleophile" evidence="11">
    <location>
        <position position="251"/>
    </location>
</feature>
<feature type="binding site" evidence="11">
    <location>
        <position position="223"/>
    </location>
    <ligand>
        <name>L-glutamine</name>
        <dbReference type="ChEBI" id="CHEBI:58359"/>
    </ligand>
</feature>
<dbReference type="InterPro" id="IPR006274">
    <property type="entry name" value="CarbamoylP_synth_ssu"/>
</dbReference>
<sequence length="364" mass="40402">MEREVYLLLENGRVFKGKGFGAAGEVTGELVFTTGMTGYLETLTDPSYYGQIVVHTFPLIGNYGIIPADFESGGPHVRAYIVRQWCEHPSNFRCERTLDQYLQEKGVIGMYDLDTRELTKLIREHGVMNARISTSPYMEEALQSELRAYRVTDAVSHVTCREAYQSAPAGVNTKRVVLWDFGAKRNIERELMKRGCRVITVPADTKAEQIKAWKPHGIMLSNGPGDPADNPGIIQELAKLLDQKIPTFGICLGHQLLALAKGAATSKLKYGHRGANQPVKDLSTGRVYITSQNHGYAVDSASLPACAKESFVNVNDGTCEGVRYEDIPAFSVQFHPEACGGPRDTEYLFNDFMQLMERGQSICH</sequence>
<dbReference type="NCBIfam" id="NF009475">
    <property type="entry name" value="PRK12838.1"/>
    <property type="match status" value="1"/>
</dbReference>
<dbReference type="SUPFAM" id="SSF52021">
    <property type="entry name" value="Carbamoyl phosphate synthetase, small subunit N-terminal domain"/>
    <property type="match status" value="1"/>
</dbReference>
<dbReference type="SMART" id="SM01097">
    <property type="entry name" value="CPSase_sm_chain"/>
    <property type="match status" value="1"/>
</dbReference>
<dbReference type="GO" id="GO:0005524">
    <property type="term" value="F:ATP binding"/>
    <property type="evidence" value="ECO:0007669"/>
    <property type="project" value="UniProtKB-UniRule"/>
</dbReference>
<comment type="subunit">
    <text evidence="11">Composed of two chains; the small (or glutamine) chain promotes the hydrolysis of glutamine to ammonia, which is used by the large (or ammonia) chain to synthesize carbamoyl phosphate. Tetramer of heterodimers (alpha,beta)4.</text>
</comment>
<evidence type="ECO:0000313" key="13">
    <source>
        <dbReference type="EMBL" id="MBC8544103.1"/>
    </source>
</evidence>
<dbReference type="GO" id="GO:0006541">
    <property type="term" value="P:glutamine metabolic process"/>
    <property type="evidence" value="ECO:0007669"/>
    <property type="project" value="InterPro"/>
</dbReference>
<comment type="catalytic activity">
    <reaction evidence="10 11">
        <text>L-glutamine + H2O = L-glutamate + NH4(+)</text>
        <dbReference type="Rhea" id="RHEA:15889"/>
        <dbReference type="ChEBI" id="CHEBI:15377"/>
        <dbReference type="ChEBI" id="CHEBI:28938"/>
        <dbReference type="ChEBI" id="CHEBI:29985"/>
        <dbReference type="ChEBI" id="CHEBI:58359"/>
    </reaction>
</comment>
<evidence type="ECO:0000256" key="1">
    <source>
        <dbReference type="ARBA" id="ARBA00004812"/>
    </source>
</evidence>
<comment type="caution">
    <text evidence="13">The sequence shown here is derived from an EMBL/GenBank/DDBJ whole genome shotgun (WGS) entry which is preliminary data.</text>
</comment>
<evidence type="ECO:0000256" key="11">
    <source>
        <dbReference type="HAMAP-Rule" id="MF_01209"/>
    </source>
</evidence>
<dbReference type="CDD" id="cd01744">
    <property type="entry name" value="GATase1_CPSase"/>
    <property type="match status" value="1"/>
</dbReference>
<keyword evidence="4 11" id="KW-0436">Ligase</keyword>
<evidence type="ECO:0000256" key="9">
    <source>
        <dbReference type="ARBA" id="ARBA00048816"/>
    </source>
</evidence>
<dbReference type="InterPro" id="IPR029062">
    <property type="entry name" value="Class_I_gatase-like"/>
</dbReference>
<evidence type="ECO:0000256" key="3">
    <source>
        <dbReference type="ARBA" id="ARBA00007800"/>
    </source>
</evidence>
<feature type="active site" evidence="11">
    <location>
        <position position="335"/>
    </location>
</feature>
<evidence type="ECO:0000256" key="6">
    <source>
        <dbReference type="ARBA" id="ARBA00022840"/>
    </source>
</evidence>
<evidence type="ECO:0000256" key="5">
    <source>
        <dbReference type="ARBA" id="ARBA00022741"/>
    </source>
</evidence>
<dbReference type="InterPro" id="IPR017926">
    <property type="entry name" value="GATASE"/>
</dbReference>
<dbReference type="Gene3D" id="3.40.50.880">
    <property type="match status" value="1"/>
</dbReference>
<feature type="region of interest" description="CPSase" evidence="11">
    <location>
        <begin position="1"/>
        <end position="175"/>
    </location>
</feature>
<dbReference type="Pfam" id="PF00988">
    <property type="entry name" value="CPSase_sm_chain"/>
    <property type="match status" value="1"/>
</dbReference>
<dbReference type="InterPro" id="IPR002474">
    <property type="entry name" value="CarbamoylP_synth_ssu_N"/>
</dbReference>
<feature type="binding site" evidence="11">
    <location>
        <position position="293"/>
    </location>
    <ligand>
        <name>L-glutamine</name>
        <dbReference type="ChEBI" id="CHEBI:58359"/>
    </ligand>
</feature>
<evidence type="ECO:0000256" key="7">
    <source>
        <dbReference type="ARBA" id="ARBA00022962"/>
    </source>
</evidence>
<dbReference type="Proteomes" id="UP000657006">
    <property type="component" value="Unassembled WGS sequence"/>
</dbReference>
<dbReference type="PRINTS" id="PR00097">
    <property type="entry name" value="ANTSNTHASEII"/>
</dbReference>
<dbReference type="InterPro" id="IPR036480">
    <property type="entry name" value="CarbP_synth_ssu_N_sf"/>
</dbReference>
<comment type="function">
    <text evidence="11">Small subunit of the glutamine-dependent carbamoyl phosphate synthetase (CPSase). CPSase catalyzes the formation of carbamoyl phosphate from the ammonia moiety of glutamine, carbonate, and phosphate donated by ATP, constituting the first step of 2 biosynthetic pathways, one leading to arginine and/or urea and the other to pyrimidine nucleotides. The small subunit (glutamine amidotransferase) binds and cleaves glutamine to supply the large subunit with the substrate ammonia.</text>
</comment>
<dbReference type="SUPFAM" id="SSF52317">
    <property type="entry name" value="Class I glutamine amidotransferase-like"/>
    <property type="match status" value="1"/>
</dbReference>
<dbReference type="PANTHER" id="PTHR43418">
    <property type="entry name" value="MULTIFUNCTIONAL TRYPTOPHAN BIOSYNTHESIS PROTEIN-RELATED"/>
    <property type="match status" value="1"/>
</dbReference>
<dbReference type="InterPro" id="IPR035686">
    <property type="entry name" value="CPSase_GATase1"/>
</dbReference>
<keyword evidence="7 11" id="KW-0315">Glutamine amidotransferase</keyword>
<dbReference type="GO" id="GO:0044205">
    <property type="term" value="P:'de novo' UMP biosynthetic process"/>
    <property type="evidence" value="ECO:0007669"/>
    <property type="project" value="UniProtKB-UniRule"/>
</dbReference>
<feature type="domain" description="Carbamoyl-phosphate synthase small subunit N-terminal" evidence="12">
    <location>
        <begin position="3"/>
        <end position="133"/>
    </location>
</feature>
<dbReference type="NCBIfam" id="TIGR01368">
    <property type="entry name" value="CPSaseIIsmall"/>
    <property type="match status" value="1"/>
</dbReference>
<comment type="catalytic activity">
    <reaction evidence="9 11">
        <text>hydrogencarbonate + L-glutamine + 2 ATP + H2O = carbamoyl phosphate + L-glutamate + 2 ADP + phosphate + 2 H(+)</text>
        <dbReference type="Rhea" id="RHEA:18633"/>
        <dbReference type="ChEBI" id="CHEBI:15377"/>
        <dbReference type="ChEBI" id="CHEBI:15378"/>
        <dbReference type="ChEBI" id="CHEBI:17544"/>
        <dbReference type="ChEBI" id="CHEBI:29985"/>
        <dbReference type="ChEBI" id="CHEBI:30616"/>
        <dbReference type="ChEBI" id="CHEBI:43474"/>
        <dbReference type="ChEBI" id="CHEBI:58228"/>
        <dbReference type="ChEBI" id="CHEBI:58359"/>
        <dbReference type="ChEBI" id="CHEBI:456216"/>
        <dbReference type="EC" id="6.3.5.5"/>
    </reaction>
</comment>
<dbReference type="AlphaFoldDB" id="A0A926DRV7"/>
<feature type="binding site" evidence="11">
    <location>
        <position position="255"/>
    </location>
    <ligand>
        <name>L-glutamine</name>
        <dbReference type="ChEBI" id="CHEBI:58359"/>
    </ligand>
</feature>
<keyword evidence="11" id="KW-0028">Amino-acid biosynthesis</keyword>
<comment type="pathway">
    <text evidence="2 11">Amino-acid biosynthesis; L-arginine biosynthesis; carbamoyl phosphate from bicarbonate: step 1/1.</text>
</comment>
<dbReference type="HAMAP" id="MF_01209">
    <property type="entry name" value="CPSase_S_chain"/>
    <property type="match status" value="1"/>
</dbReference>
<dbReference type="PRINTS" id="PR00096">
    <property type="entry name" value="GATASE"/>
</dbReference>
<dbReference type="FunFam" id="3.50.30.20:FF:000001">
    <property type="entry name" value="Carbamoyl-phosphate synthase small chain"/>
    <property type="match status" value="1"/>
</dbReference>
<dbReference type="EMBL" id="JACRSQ010000016">
    <property type="protein sequence ID" value="MBC8544103.1"/>
    <property type="molecule type" value="Genomic_DNA"/>
</dbReference>
<evidence type="ECO:0000256" key="4">
    <source>
        <dbReference type="ARBA" id="ARBA00022598"/>
    </source>
</evidence>
<feature type="binding site" evidence="11">
    <location>
        <position position="296"/>
    </location>
    <ligand>
        <name>L-glutamine</name>
        <dbReference type="ChEBI" id="CHEBI:58359"/>
    </ligand>
</feature>
<organism evidence="13 14">
    <name type="scientific">Bianquea renquensis</name>
    <dbReference type="NCBI Taxonomy" id="2763661"/>
    <lineage>
        <taxon>Bacteria</taxon>
        <taxon>Bacillati</taxon>
        <taxon>Bacillota</taxon>
        <taxon>Clostridia</taxon>
        <taxon>Eubacteriales</taxon>
        <taxon>Bianqueaceae</taxon>
        <taxon>Bianquea</taxon>
    </lineage>
</organism>
<dbReference type="GO" id="GO:0006207">
    <property type="term" value="P:'de novo' pyrimidine nucleobase biosynthetic process"/>
    <property type="evidence" value="ECO:0007669"/>
    <property type="project" value="InterPro"/>
</dbReference>
<reference evidence="13" key="1">
    <citation type="submission" date="2020-08" db="EMBL/GenBank/DDBJ databases">
        <title>Genome public.</title>
        <authorList>
            <person name="Liu C."/>
            <person name="Sun Q."/>
        </authorList>
    </citation>
    <scope>NUCLEOTIDE SEQUENCE</scope>
    <source>
        <strain evidence="13">NSJ-32</strain>
    </source>
</reference>
<dbReference type="GO" id="GO:0004088">
    <property type="term" value="F:carbamoyl-phosphate synthase (glutamine-hydrolyzing) activity"/>
    <property type="evidence" value="ECO:0007669"/>
    <property type="project" value="UniProtKB-UniRule"/>
</dbReference>
<comment type="similarity">
    <text evidence="3 11">Belongs to the CarA family.</text>
</comment>
<feature type="binding site" evidence="11">
    <location>
        <position position="252"/>
    </location>
    <ligand>
        <name>L-glutamine</name>
        <dbReference type="ChEBI" id="CHEBI:58359"/>
    </ligand>
</feature>
<accession>A0A926DRV7</accession>
<evidence type="ECO:0000256" key="2">
    <source>
        <dbReference type="ARBA" id="ARBA00005077"/>
    </source>
</evidence>
<dbReference type="InterPro" id="IPR050472">
    <property type="entry name" value="Anth_synth/Amidotransfase"/>
</dbReference>
<feature type="binding site" evidence="11">
    <location>
        <position position="295"/>
    </location>
    <ligand>
        <name>L-glutamine</name>
        <dbReference type="ChEBI" id="CHEBI:58359"/>
    </ligand>
</feature>
<feature type="binding site" evidence="11">
    <location>
        <position position="47"/>
    </location>
    <ligand>
        <name>L-glutamine</name>
        <dbReference type="ChEBI" id="CHEBI:58359"/>
    </ligand>
</feature>
<keyword evidence="8 11" id="KW-0665">Pyrimidine biosynthesis</keyword>
<dbReference type="Pfam" id="PF00117">
    <property type="entry name" value="GATase"/>
    <property type="match status" value="1"/>
</dbReference>
<keyword evidence="5 11" id="KW-0547">Nucleotide-binding</keyword>
<proteinExistence type="inferred from homology"/>
<feature type="binding site" evidence="11">
    <location>
        <position position="225"/>
    </location>
    <ligand>
        <name>L-glutamine</name>
        <dbReference type="ChEBI" id="CHEBI:58359"/>
    </ligand>
</feature>
<evidence type="ECO:0000256" key="10">
    <source>
        <dbReference type="ARBA" id="ARBA00049285"/>
    </source>
</evidence>
<name>A0A926DRV7_9FIRM</name>
<feature type="active site" evidence="11">
    <location>
        <position position="337"/>
    </location>
</feature>
<keyword evidence="6 11" id="KW-0067">ATP-binding</keyword>
<dbReference type="GO" id="GO:0006526">
    <property type="term" value="P:L-arginine biosynthetic process"/>
    <property type="evidence" value="ECO:0007669"/>
    <property type="project" value="UniProtKB-UniRule"/>
</dbReference>
<protein>
    <recommendedName>
        <fullName evidence="11">Carbamoyl phosphate synthase small chain</fullName>
        <ecNumber evidence="11">6.3.5.5</ecNumber>
    </recommendedName>
    <alternativeName>
        <fullName evidence="11">Carbamoyl phosphate synthetase glutamine chain</fullName>
    </alternativeName>
</protein>
<dbReference type="RefSeq" id="WP_177719156.1">
    <property type="nucleotide sequence ID" value="NZ_JACRSQ010000016.1"/>
</dbReference>
<comment type="pathway">
    <text evidence="1 11">Pyrimidine metabolism; UMP biosynthesis via de novo pathway; (S)-dihydroorotate from bicarbonate: step 1/3.</text>
</comment>
<evidence type="ECO:0000256" key="8">
    <source>
        <dbReference type="ARBA" id="ARBA00022975"/>
    </source>
</evidence>
<evidence type="ECO:0000313" key="14">
    <source>
        <dbReference type="Proteomes" id="UP000657006"/>
    </source>
</evidence>